<accession>J4C8F3</accession>
<keyword evidence="16" id="KW-1185">Reference proteome</keyword>
<sequence>MSDYYRQISSAKDTYERIAMEAGNKANGSTVTLLIKAILGGWMVGLGGYAASVIASLYYVPNTSNATAKTAFAIVFPVALMSILFTGSDLYTGNTMCFTFALFNKKINALTYVLKLMVSIAGNFVGTSLAALVLTGGTGHFMKDTGAGAEYMVSLARAKTSLPFWRVMLSAVGCNSLVCLAVWMFYCSYDSGGACLNILGHIGAFAVAGLEHIIANFYILNAALLSRSGITFVDVYVHNFIPTWLGNTIAGVFVLGVPMSLLYNQPSKEGTLEYSRSLRSMQRTTSADIVINTTGTYSHERLGVERVSKCYLRLKTSEHEDLLSPVLGGS</sequence>
<feature type="transmembrane region" description="Helical" evidence="14">
    <location>
        <begin position="33"/>
        <end position="59"/>
    </location>
</feature>
<evidence type="ECO:0000256" key="14">
    <source>
        <dbReference type="SAM" id="Phobius"/>
    </source>
</evidence>
<evidence type="ECO:0000256" key="10">
    <source>
        <dbReference type="ARBA" id="ARBA00049016"/>
    </source>
</evidence>
<evidence type="ECO:0000256" key="4">
    <source>
        <dbReference type="ARBA" id="ARBA00022448"/>
    </source>
</evidence>
<keyword evidence="4" id="KW-0813">Transport</keyword>
<dbReference type="Gene3D" id="1.20.1080.10">
    <property type="entry name" value="Glycerol uptake facilitator protein"/>
    <property type="match status" value="1"/>
</dbReference>
<comment type="subunit">
    <text evidence="3">Homopentamer.</text>
</comment>
<evidence type="ECO:0000256" key="8">
    <source>
        <dbReference type="ARBA" id="ARBA00034245"/>
    </source>
</evidence>
<organism evidence="15 16">
    <name type="scientific">Theileria orientalis strain Shintoku</name>
    <dbReference type="NCBI Taxonomy" id="869250"/>
    <lineage>
        <taxon>Eukaryota</taxon>
        <taxon>Sar</taxon>
        <taxon>Alveolata</taxon>
        <taxon>Apicomplexa</taxon>
        <taxon>Aconoidasida</taxon>
        <taxon>Piroplasmida</taxon>
        <taxon>Theileriidae</taxon>
        <taxon>Theileria</taxon>
    </lineage>
</organism>
<dbReference type="KEGG" id="tot:TOT_020000942"/>
<evidence type="ECO:0000256" key="9">
    <source>
        <dbReference type="ARBA" id="ARBA00047693"/>
    </source>
</evidence>
<evidence type="ECO:0000256" key="5">
    <source>
        <dbReference type="ARBA" id="ARBA00022692"/>
    </source>
</evidence>
<dbReference type="GO" id="GO:0005886">
    <property type="term" value="C:plasma membrane"/>
    <property type="evidence" value="ECO:0007669"/>
    <property type="project" value="UniProtKB-SubCell"/>
</dbReference>
<dbReference type="VEuPathDB" id="PiroplasmaDB:TOT_020000942"/>
<feature type="transmembrane region" description="Helical" evidence="14">
    <location>
        <begin position="71"/>
        <end position="91"/>
    </location>
</feature>
<evidence type="ECO:0000256" key="7">
    <source>
        <dbReference type="ARBA" id="ARBA00023136"/>
    </source>
</evidence>
<dbReference type="STRING" id="869250.J4C8F3"/>
<dbReference type="GO" id="GO:0015513">
    <property type="term" value="F:high-affinity secondary active nitrite transmembrane transporter activity"/>
    <property type="evidence" value="ECO:0007669"/>
    <property type="project" value="TreeGrafter"/>
</dbReference>
<dbReference type="GO" id="GO:0005774">
    <property type="term" value="C:vacuolar membrane"/>
    <property type="evidence" value="ECO:0007669"/>
    <property type="project" value="UniProtKB-SubCell"/>
</dbReference>
<evidence type="ECO:0000313" key="15">
    <source>
        <dbReference type="EMBL" id="BAM40688.1"/>
    </source>
</evidence>
<dbReference type="PANTHER" id="PTHR30520:SF6">
    <property type="entry name" value="FORMATE_NITRATE FAMILY TRANSPORTER (EUROFUNG)"/>
    <property type="match status" value="1"/>
</dbReference>
<evidence type="ECO:0000313" key="16">
    <source>
        <dbReference type="Proteomes" id="UP000003786"/>
    </source>
</evidence>
<evidence type="ECO:0000256" key="2">
    <source>
        <dbReference type="ARBA" id="ARBA00004651"/>
    </source>
</evidence>
<evidence type="ECO:0000256" key="11">
    <source>
        <dbReference type="ARBA" id="ARBA00049088"/>
    </source>
</evidence>
<gene>
    <name evidence="15" type="ORF">TOT_020000942</name>
</gene>
<feature type="transmembrane region" description="Helical" evidence="14">
    <location>
        <begin position="240"/>
        <end position="263"/>
    </location>
</feature>
<evidence type="ECO:0000256" key="3">
    <source>
        <dbReference type="ARBA" id="ARBA00011255"/>
    </source>
</evidence>
<name>J4C8F3_THEOR</name>
<comment type="catalytic activity">
    <reaction evidence="11">
        <text>acetate(out) + H(+)(out) = acetate(in) + H(+)(in)</text>
        <dbReference type="Rhea" id="RHEA:71803"/>
        <dbReference type="ChEBI" id="CHEBI:15378"/>
        <dbReference type="ChEBI" id="CHEBI:30089"/>
    </reaction>
</comment>
<dbReference type="AlphaFoldDB" id="J4C8F3"/>
<evidence type="ECO:0000256" key="1">
    <source>
        <dbReference type="ARBA" id="ARBA00004128"/>
    </source>
</evidence>
<comment type="catalytic activity">
    <reaction evidence="10">
        <text>formate(in) + H(+)(in) = formate(out) + H(+)(out)</text>
        <dbReference type="Rhea" id="RHEA:80887"/>
        <dbReference type="ChEBI" id="CHEBI:15378"/>
        <dbReference type="ChEBI" id="CHEBI:15740"/>
    </reaction>
</comment>
<keyword evidence="6 14" id="KW-1133">Transmembrane helix</keyword>
<dbReference type="GO" id="GO:0015707">
    <property type="term" value="P:nitrite transport"/>
    <property type="evidence" value="ECO:0007669"/>
    <property type="project" value="TreeGrafter"/>
</dbReference>
<keyword evidence="5 14" id="KW-0812">Transmembrane</keyword>
<comment type="catalytic activity">
    <reaction evidence="9">
        <text>pyruvate(out) + H(+)(out) = pyruvate(in) + H(+)(in)</text>
        <dbReference type="Rhea" id="RHEA:64720"/>
        <dbReference type="ChEBI" id="CHEBI:15361"/>
        <dbReference type="ChEBI" id="CHEBI:15378"/>
    </reaction>
</comment>
<feature type="transmembrane region" description="Helical" evidence="14">
    <location>
        <begin position="112"/>
        <end position="134"/>
    </location>
</feature>
<proteinExistence type="inferred from homology"/>
<dbReference type="eggNOG" id="ENOG502S3A5">
    <property type="taxonomic scope" value="Eukaryota"/>
</dbReference>
<comment type="catalytic activity">
    <reaction evidence="8">
        <text>(S)-lactate(in) + H(+)(in) = (S)-lactate(out) + H(+)(out)</text>
        <dbReference type="Rhea" id="RHEA:29415"/>
        <dbReference type="ChEBI" id="CHEBI:15378"/>
        <dbReference type="ChEBI" id="CHEBI:16651"/>
    </reaction>
</comment>
<comment type="subcellular location">
    <subcellularLocation>
        <location evidence="2">Cell membrane</location>
        <topology evidence="2">Multi-pass membrane protein</topology>
    </subcellularLocation>
    <subcellularLocation>
        <location evidence="1">Vacuole membrane</location>
        <topology evidence="1">Multi-pass membrane protein</topology>
    </subcellularLocation>
</comment>
<keyword evidence="7 14" id="KW-0472">Membrane</keyword>
<dbReference type="EMBL" id="AP011947">
    <property type="protein sequence ID" value="BAM40688.1"/>
    <property type="molecule type" value="Genomic_DNA"/>
</dbReference>
<dbReference type="OMA" id="SIRPLVM"/>
<evidence type="ECO:0000256" key="6">
    <source>
        <dbReference type="ARBA" id="ARBA00022989"/>
    </source>
</evidence>
<comment type="similarity">
    <text evidence="12">Belongs to the FNT transporter (TC 1.A.16) family.</text>
</comment>
<dbReference type="GeneID" id="20715048"/>
<protein>
    <recommendedName>
        <fullName evidence="13">Formate-nitrite transporter</fullName>
    </recommendedName>
</protein>
<dbReference type="InterPro" id="IPR023271">
    <property type="entry name" value="Aquaporin-like"/>
</dbReference>
<dbReference type="RefSeq" id="XP_009690989.1">
    <property type="nucleotide sequence ID" value="XM_009692694.1"/>
</dbReference>
<dbReference type="InterPro" id="IPR000292">
    <property type="entry name" value="For/NO2_transpt"/>
</dbReference>
<dbReference type="Proteomes" id="UP000003786">
    <property type="component" value="Chromosome 2"/>
</dbReference>
<evidence type="ECO:0000256" key="13">
    <source>
        <dbReference type="ARBA" id="ARBA00049735"/>
    </source>
</evidence>
<dbReference type="OrthoDB" id="4829at2759"/>
<dbReference type="PANTHER" id="PTHR30520">
    <property type="entry name" value="FORMATE TRANSPORTER-RELATED"/>
    <property type="match status" value="1"/>
</dbReference>
<evidence type="ECO:0000256" key="12">
    <source>
        <dbReference type="ARBA" id="ARBA00049660"/>
    </source>
</evidence>
<feature type="transmembrane region" description="Helical" evidence="14">
    <location>
        <begin position="198"/>
        <end position="220"/>
    </location>
</feature>
<feature type="transmembrane region" description="Helical" evidence="14">
    <location>
        <begin position="164"/>
        <end position="186"/>
    </location>
</feature>
<reference evidence="15 16" key="1">
    <citation type="journal article" date="2012" name="MBio">
        <title>Comparative genome analysis of three eukaryotic parasites with differing abilities to transform leukocytes reveals key mediators of Theileria-induced leukocyte transformation.</title>
        <authorList>
            <person name="Hayashida K."/>
            <person name="Hara Y."/>
            <person name="Abe T."/>
            <person name="Yamasaki C."/>
            <person name="Toyoda A."/>
            <person name="Kosuge T."/>
            <person name="Suzuki Y."/>
            <person name="Sato Y."/>
            <person name="Kawashima S."/>
            <person name="Katayama T."/>
            <person name="Wakaguri H."/>
            <person name="Inoue N."/>
            <person name="Homma K."/>
            <person name="Tada-Umezaki M."/>
            <person name="Yagi Y."/>
            <person name="Fujii Y."/>
            <person name="Habara T."/>
            <person name="Kanehisa M."/>
            <person name="Watanabe H."/>
            <person name="Ito K."/>
            <person name="Gojobori T."/>
            <person name="Sugawara H."/>
            <person name="Imanishi T."/>
            <person name="Weir W."/>
            <person name="Gardner M."/>
            <person name="Pain A."/>
            <person name="Shiels B."/>
            <person name="Hattori M."/>
            <person name="Nene V."/>
            <person name="Sugimoto C."/>
        </authorList>
    </citation>
    <scope>NUCLEOTIDE SEQUENCE [LARGE SCALE GENOMIC DNA]</scope>
    <source>
        <strain evidence="15 16">Shintoku</strain>
    </source>
</reference>
<dbReference type="Pfam" id="PF01226">
    <property type="entry name" value="Form_Nir_trans"/>
    <property type="match status" value="1"/>
</dbReference>